<dbReference type="AlphaFoldDB" id="A0AAV9MZL1"/>
<feature type="region of interest" description="Disordered" evidence="1">
    <location>
        <begin position="510"/>
        <end position="573"/>
    </location>
</feature>
<evidence type="ECO:0000313" key="4">
    <source>
        <dbReference type="Proteomes" id="UP001358417"/>
    </source>
</evidence>
<reference evidence="3 4" key="1">
    <citation type="submission" date="2023-08" db="EMBL/GenBank/DDBJ databases">
        <title>Black Yeasts Isolated from many extreme environments.</title>
        <authorList>
            <person name="Coleine C."/>
            <person name="Stajich J.E."/>
            <person name="Selbmann L."/>
        </authorList>
    </citation>
    <scope>NUCLEOTIDE SEQUENCE [LARGE SCALE GENOMIC DNA]</scope>
    <source>
        <strain evidence="3 4">CCFEE 5792</strain>
    </source>
</reference>
<comment type="caution">
    <text evidence="3">The sequence shown here is derived from an EMBL/GenBank/DDBJ whole genome shotgun (WGS) entry which is preliminary data.</text>
</comment>
<dbReference type="GeneID" id="89975239"/>
<accession>A0AAV9MZL1</accession>
<evidence type="ECO:0000313" key="3">
    <source>
        <dbReference type="EMBL" id="KAK5047128.1"/>
    </source>
</evidence>
<keyword evidence="2" id="KW-1133">Transmembrane helix</keyword>
<proteinExistence type="predicted"/>
<feature type="region of interest" description="Disordered" evidence="1">
    <location>
        <begin position="26"/>
        <end position="45"/>
    </location>
</feature>
<feature type="transmembrane region" description="Helical" evidence="2">
    <location>
        <begin position="456"/>
        <end position="477"/>
    </location>
</feature>
<keyword evidence="2" id="KW-0812">Transmembrane</keyword>
<protein>
    <submittedName>
        <fullName evidence="3">Uncharacterized protein</fullName>
    </submittedName>
</protein>
<dbReference type="Gene3D" id="1.20.58.340">
    <property type="entry name" value="Magnesium transport protein CorA, transmembrane region"/>
    <property type="match status" value="1"/>
</dbReference>
<gene>
    <name evidence="3" type="ORF">LTR84_007071</name>
</gene>
<dbReference type="EMBL" id="JAVRRD010000027">
    <property type="protein sequence ID" value="KAK5047128.1"/>
    <property type="molecule type" value="Genomic_DNA"/>
</dbReference>
<keyword evidence="2" id="KW-0472">Membrane</keyword>
<evidence type="ECO:0000256" key="2">
    <source>
        <dbReference type="SAM" id="Phobius"/>
    </source>
</evidence>
<organism evidence="3 4">
    <name type="scientific">Exophiala bonariae</name>
    <dbReference type="NCBI Taxonomy" id="1690606"/>
    <lineage>
        <taxon>Eukaryota</taxon>
        <taxon>Fungi</taxon>
        <taxon>Dikarya</taxon>
        <taxon>Ascomycota</taxon>
        <taxon>Pezizomycotina</taxon>
        <taxon>Eurotiomycetes</taxon>
        <taxon>Chaetothyriomycetidae</taxon>
        <taxon>Chaetothyriales</taxon>
        <taxon>Herpotrichiellaceae</taxon>
        <taxon>Exophiala</taxon>
    </lineage>
</organism>
<sequence>MHSDTNSTAIKSNDVVLDIERLENIPEVGNSSPPTLPPPPPPAALPPAYLPTPSTSDFVLIEVKEDAASKWQYTETPIANNRVIPHFMQSLGDLDADTRKSPPSLTLIAFDAGDKTAIPADTGYIINNILETLDLTFFPVPPGLVTFHSIPARLRKTYNYDGTTDGIVRKNKFMTQRCACLIFEIAWAYSPRSGAVCAFMWIGSPSTSPPNYAVWARRLLDDLQSHRQYASHPMLLGLLAHWQGFLAIRDMFGPTLLDIEAVMQATGFWYNVDWNTAKPVITEQELGDYSARTTGMAINIGTICDDLSGLRELAEFTIAECNRIELDCDAKEDGASPTREQLQLAEASRYIRDHATSRARLTGQLFTQAKSWEHKSVLVVQGLFSLITQRDQNQNLRIGRDTHILARESKRDSTAMKAIAIVTMFFLPGTFLSSLFSIDFFKWDASHGNEVVNRRIWVYWAFTIPVTILVVALYLIWEKFAMNLYTNRLQKEKEEEDGQTVPAIEADVKNAKGPQPAYHPPPSIYTTSSQLSVRDIPPSIISRINPAPSARLDHTENFGPGAPSRRSTWQSNS</sequence>
<feature type="transmembrane region" description="Helical" evidence="2">
    <location>
        <begin position="415"/>
        <end position="436"/>
    </location>
</feature>
<evidence type="ECO:0000256" key="1">
    <source>
        <dbReference type="SAM" id="MobiDB-lite"/>
    </source>
</evidence>
<dbReference type="RefSeq" id="XP_064702695.1">
    <property type="nucleotide sequence ID" value="XM_064850626.1"/>
</dbReference>
<feature type="compositionally biased region" description="Pro residues" evidence="1">
    <location>
        <begin position="34"/>
        <end position="45"/>
    </location>
</feature>
<keyword evidence="4" id="KW-1185">Reference proteome</keyword>
<name>A0AAV9MZL1_9EURO</name>
<dbReference type="Proteomes" id="UP001358417">
    <property type="component" value="Unassembled WGS sequence"/>
</dbReference>